<evidence type="ECO:0000313" key="2">
    <source>
        <dbReference type="Proteomes" id="UP000807306"/>
    </source>
</evidence>
<sequence length="243" mass="27413">MTGSGSKSMIANQAEPRSLQVPIRLHTFEIHNFHFSSFSELFNIKRQRGLPAVDLLALEIVNIYNLPRANQILPFLVERGACNTKHLVLRNLNRPAGLCKVLMSIQLEGTLRCIDLCLGGVLLDHVHDLLKEFTALSAPSVENQVEEIHITIRFSSLTRAGEVYGGGDFIGLAALLATRKAWPSLQSVYLRIIHDFHLSPESTATWQRSPEEQLRLFWSARLLRHYHGAHVLFREAIQGLLNH</sequence>
<comment type="caution">
    <text evidence="1">The sequence shown here is derived from an EMBL/GenBank/DDBJ whole genome shotgun (WGS) entry which is preliminary data.</text>
</comment>
<accession>A0A9P6JJK7</accession>
<evidence type="ECO:0000313" key="1">
    <source>
        <dbReference type="EMBL" id="KAF9523367.1"/>
    </source>
</evidence>
<proteinExistence type="predicted"/>
<dbReference type="Proteomes" id="UP000807306">
    <property type="component" value="Unassembled WGS sequence"/>
</dbReference>
<name>A0A9P6JJK7_9AGAR</name>
<gene>
    <name evidence="1" type="ORF">CPB83DRAFT_692447</name>
</gene>
<dbReference type="AlphaFoldDB" id="A0A9P6JJK7"/>
<dbReference type="EMBL" id="MU157919">
    <property type="protein sequence ID" value="KAF9523367.1"/>
    <property type="molecule type" value="Genomic_DNA"/>
</dbReference>
<protein>
    <submittedName>
        <fullName evidence="1">Uncharacterized protein</fullName>
    </submittedName>
</protein>
<reference evidence="1" key="1">
    <citation type="submission" date="2020-11" db="EMBL/GenBank/DDBJ databases">
        <authorList>
            <consortium name="DOE Joint Genome Institute"/>
            <person name="Ahrendt S."/>
            <person name="Riley R."/>
            <person name="Andreopoulos W."/>
            <person name="Labutti K."/>
            <person name="Pangilinan J."/>
            <person name="Ruiz-Duenas F.J."/>
            <person name="Barrasa J.M."/>
            <person name="Sanchez-Garcia M."/>
            <person name="Camarero S."/>
            <person name="Miyauchi S."/>
            <person name="Serrano A."/>
            <person name="Linde D."/>
            <person name="Babiker R."/>
            <person name="Drula E."/>
            <person name="Ayuso-Fernandez I."/>
            <person name="Pacheco R."/>
            <person name="Padilla G."/>
            <person name="Ferreira P."/>
            <person name="Barriuso J."/>
            <person name="Kellner H."/>
            <person name="Castanera R."/>
            <person name="Alfaro M."/>
            <person name="Ramirez L."/>
            <person name="Pisabarro A.G."/>
            <person name="Kuo A."/>
            <person name="Tritt A."/>
            <person name="Lipzen A."/>
            <person name="He G."/>
            <person name="Yan M."/>
            <person name="Ng V."/>
            <person name="Cullen D."/>
            <person name="Martin F."/>
            <person name="Rosso M.-N."/>
            <person name="Henrissat B."/>
            <person name="Hibbett D."/>
            <person name="Martinez A.T."/>
            <person name="Grigoriev I.V."/>
        </authorList>
    </citation>
    <scope>NUCLEOTIDE SEQUENCE</scope>
    <source>
        <strain evidence="1">CBS 506.95</strain>
    </source>
</reference>
<keyword evidence="2" id="KW-1185">Reference proteome</keyword>
<organism evidence="1 2">
    <name type="scientific">Crepidotus variabilis</name>
    <dbReference type="NCBI Taxonomy" id="179855"/>
    <lineage>
        <taxon>Eukaryota</taxon>
        <taxon>Fungi</taxon>
        <taxon>Dikarya</taxon>
        <taxon>Basidiomycota</taxon>
        <taxon>Agaricomycotina</taxon>
        <taxon>Agaricomycetes</taxon>
        <taxon>Agaricomycetidae</taxon>
        <taxon>Agaricales</taxon>
        <taxon>Agaricineae</taxon>
        <taxon>Crepidotaceae</taxon>
        <taxon>Crepidotus</taxon>
    </lineage>
</organism>